<dbReference type="EMBL" id="JAUSUF010000004">
    <property type="protein sequence ID" value="MDQ0149635.1"/>
    <property type="molecule type" value="Genomic_DNA"/>
</dbReference>
<dbReference type="RefSeq" id="WP_307485335.1">
    <property type="nucleotide sequence ID" value="NZ_JAUSUF010000004.1"/>
</dbReference>
<organism evidence="1 2">
    <name type="scientific">Eubacterium multiforme</name>
    <dbReference type="NCBI Taxonomy" id="83339"/>
    <lineage>
        <taxon>Bacteria</taxon>
        <taxon>Bacillati</taxon>
        <taxon>Bacillota</taxon>
        <taxon>Clostridia</taxon>
        <taxon>Eubacteriales</taxon>
        <taxon>Eubacteriaceae</taxon>
        <taxon>Eubacterium</taxon>
    </lineage>
</organism>
<name>A0ABT9UTJ4_9FIRM</name>
<protein>
    <submittedName>
        <fullName evidence="1">CRP-like cAMP-binding protein</fullName>
    </submittedName>
</protein>
<evidence type="ECO:0000313" key="2">
    <source>
        <dbReference type="Proteomes" id="UP001228504"/>
    </source>
</evidence>
<evidence type="ECO:0000313" key="1">
    <source>
        <dbReference type="EMBL" id="MDQ0149635.1"/>
    </source>
</evidence>
<keyword evidence="2" id="KW-1185">Reference proteome</keyword>
<gene>
    <name evidence="1" type="ORF">J2S18_001566</name>
</gene>
<reference evidence="1 2" key="1">
    <citation type="submission" date="2023-07" db="EMBL/GenBank/DDBJ databases">
        <title>Genomic Encyclopedia of Type Strains, Phase IV (KMG-IV): sequencing the most valuable type-strain genomes for metagenomic binning, comparative biology and taxonomic classification.</title>
        <authorList>
            <person name="Goeker M."/>
        </authorList>
    </citation>
    <scope>NUCLEOTIDE SEQUENCE [LARGE SCALE GENOMIC DNA]</scope>
    <source>
        <strain evidence="1 2">DSM 20694</strain>
    </source>
</reference>
<proteinExistence type="predicted"/>
<accession>A0ABT9UTJ4</accession>
<comment type="caution">
    <text evidence="1">The sequence shown here is derived from an EMBL/GenBank/DDBJ whole genome shotgun (WGS) entry which is preliminary data.</text>
</comment>
<dbReference type="Proteomes" id="UP001228504">
    <property type="component" value="Unassembled WGS sequence"/>
</dbReference>
<sequence>MFDGLALVLEIISDTEIKVYTLDTKENIVLTASKGDIVGLKDMFETEETVIVPYNIKNKTLDGVIVLEDEGVEEFIQ</sequence>